<keyword evidence="3" id="KW-1185">Reference proteome</keyword>
<feature type="compositionally biased region" description="Low complexity" evidence="1">
    <location>
        <begin position="183"/>
        <end position="204"/>
    </location>
</feature>
<evidence type="ECO:0000259" key="2">
    <source>
        <dbReference type="PROSITE" id="PS51912"/>
    </source>
</evidence>
<dbReference type="GeneID" id="102802432"/>
<feature type="compositionally biased region" description="Basic residues" evidence="1">
    <location>
        <begin position="211"/>
        <end position="224"/>
    </location>
</feature>
<feature type="domain" description="DMAP1-binding" evidence="2">
    <location>
        <begin position="7"/>
        <end position="151"/>
    </location>
</feature>
<feature type="compositionally biased region" description="Basic and acidic residues" evidence="1">
    <location>
        <begin position="106"/>
        <end position="128"/>
    </location>
</feature>
<dbReference type="Pfam" id="PF06464">
    <property type="entry name" value="DMAP_binding"/>
    <property type="match status" value="1"/>
</dbReference>
<organism evidence="3 4">
    <name type="scientific">Saccoglossus kowalevskii</name>
    <name type="common">Acorn worm</name>
    <dbReference type="NCBI Taxonomy" id="10224"/>
    <lineage>
        <taxon>Eukaryota</taxon>
        <taxon>Metazoa</taxon>
        <taxon>Hemichordata</taxon>
        <taxon>Enteropneusta</taxon>
        <taxon>Harrimaniidae</taxon>
        <taxon>Saccoglossus</taxon>
    </lineage>
</organism>
<feature type="compositionally biased region" description="Polar residues" evidence="1">
    <location>
        <begin position="142"/>
        <end position="153"/>
    </location>
</feature>
<feature type="compositionally biased region" description="Low complexity" evidence="1">
    <location>
        <begin position="246"/>
        <end position="263"/>
    </location>
</feature>
<proteinExistence type="predicted"/>
<feature type="region of interest" description="Disordered" evidence="1">
    <location>
        <begin position="47"/>
        <end position="263"/>
    </location>
</feature>
<dbReference type="Proteomes" id="UP000694865">
    <property type="component" value="Unplaced"/>
</dbReference>
<evidence type="ECO:0000313" key="3">
    <source>
        <dbReference type="Proteomes" id="UP000694865"/>
    </source>
</evidence>
<reference evidence="4" key="1">
    <citation type="submission" date="2025-08" db="UniProtKB">
        <authorList>
            <consortium name="RefSeq"/>
        </authorList>
    </citation>
    <scope>IDENTIFICATION</scope>
    <source>
        <tissue evidence="4">Testes</tissue>
    </source>
</reference>
<gene>
    <name evidence="4" type="primary">LOC102802432</name>
</gene>
<dbReference type="SMART" id="SM01137">
    <property type="entry name" value="DMAP_binding"/>
    <property type="match status" value="1"/>
</dbReference>
<protein>
    <submittedName>
        <fullName evidence="4">Disco-interacting protein 2 homolog A-like</fullName>
    </submittedName>
</protein>
<accession>A0ABM0MIK2</accession>
<dbReference type="RefSeq" id="XP_006819843.1">
    <property type="nucleotide sequence ID" value="XM_006819780.1"/>
</dbReference>
<sequence length="263" mass="28985">MAERSSSTASVPHEIKAKLIELDQELAEGDITRKGYEKRKAKLLAPFIVKQQQQRQKQQPQQQPASVVSGGRSAPPGAYKLPYHRDRPEAPRPHKSQNKRRRDRPSHRDNADRYRSDVREEAVREALARQKQIQPAVPMPSKRSSLMTNSTAVETPPDTSTDEEDSQSSSLRGHGSQPFLEYSPSLASNRSSSSNSSLGGAVSVGPSPSHMPRHQSPKDTRRHPNGQPTGVYVLPPRTKTNSLAETTTDSPTPSPNSESGNYV</sequence>
<feature type="compositionally biased region" description="Basic and acidic residues" evidence="1">
    <location>
        <begin position="83"/>
        <end position="92"/>
    </location>
</feature>
<feature type="compositionally biased region" description="Basic residues" evidence="1">
    <location>
        <begin position="93"/>
        <end position="105"/>
    </location>
</feature>
<evidence type="ECO:0000313" key="4">
    <source>
        <dbReference type="RefSeq" id="XP_006819843.1"/>
    </source>
</evidence>
<name>A0ABM0MIK2_SACKO</name>
<dbReference type="PROSITE" id="PS51912">
    <property type="entry name" value="DMAP1_BIND"/>
    <property type="match status" value="1"/>
</dbReference>
<feature type="compositionally biased region" description="Low complexity" evidence="1">
    <location>
        <begin position="50"/>
        <end position="64"/>
    </location>
</feature>
<evidence type="ECO:0000256" key="1">
    <source>
        <dbReference type="SAM" id="MobiDB-lite"/>
    </source>
</evidence>
<dbReference type="InterPro" id="IPR010506">
    <property type="entry name" value="DMAP1-bd"/>
</dbReference>